<dbReference type="Gene3D" id="3.90.550.10">
    <property type="entry name" value="Spore Coat Polysaccharide Biosynthesis Protein SpsA, Chain A"/>
    <property type="match status" value="1"/>
</dbReference>
<evidence type="ECO:0000259" key="2">
    <source>
        <dbReference type="Pfam" id="PF00535"/>
    </source>
</evidence>
<proteinExistence type="predicted"/>
<evidence type="ECO:0000313" key="5">
    <source>
        <dbReference type="Proteomes" id="UP000191418"/>
    </source>
</evidence>
<reference evidence="4 5" key="1">
    <citation type="submission" date="2017-01" db="EMBL/GenBank/DDBJ databases">
        <title>Genome Sequencing of a Marine Spirillum, Oceanospirillum multiglobuliferum ATCC 33336, from Japan.</title>
        <authorList>
            <person name="Carney J.G."/>
            <person name="Trachtenberg A.M."/>
            <person name="Rheaume B.A."/>
            <person name="Linnane J.D."/>
            <person name="Pitts N.L."/>
            <person name="Mykles D.L."/>
            <person name="Maclea K.S."/>
        </authorList>
    </citation>
    <scope>NUCLEOTIDE SEQUENCE [LARGE SCALE GENOMIC DNA]</scope>
    <source>
        <strain evidence="4 5">ATCC 33336</strain>
    </source>
</reference>
<comment type="caution">
    <text evidence="4">The sequence shown here is derived from an EMBL/GenBank/DDBJ whole genome shotgun (WGS) entry which is preliminary data.</text>
</comment>
<keyword evidence="5" id="KW-1185">Reference proteome</keyword>
<dbReference type="InterPro" id="IPR027791">
    <property type="entry name" value="Galactosyl_T_C"/>
</dbReference>
<evidence type="ECO:0000256" key="1">
    <source>
        <dbReference type="ARBA" id="ARBA00022679"/>
    </source>
</evidence>
<gene>
    <name evidence="4" type="ORF">BTE48_14615</name>
</gene>
<sequence>MHVKVSVIISYYNKYQVLFLLLKALENQSFKDFDVIIADDGSNDESSKNINQYLSLSPLKVTRVWHEDKGFRKNKILNQAVLASKADYLIFIDGDCIPQKFFVEDHVQNAELGYALNGRRVDLCPKMSSLLLNTKSPEIFFDQNKINILTRYLFLSSGKNIEKGFRITCQKLKSYLNKKTKGLVGCNMSFFKQDILDINGFDERYEAAGVGEDSDIDFRLRGIGVKIKNIFYQANQLHIYHKELPREKINDDIFNSVIQAKAYRTPFGIEKEPQ</sequence>
<name>A0A1V4T1A1_9GAMM</name>
<organism evidence="4 5">
    <name type="scientific">Oceanospirillum multiglobuliferum</name>
    <dbReference type="NCBI Taxonomy" id="64969"/>
    <lineage>
        <taxon>Bacteria</taxon>
        <taxon>Pseudomonadati</taxon>
        <taxon>Pseudomonadota</taxon>
        <taxon>Gammaproteobacteria</taxon>
        <taxon>Oceanospirillales</taxon>
        <taxon>Oceanospirillaceae</taxon>
        <taxon>Oceanospirillum</taxon>
    </lineage>
</organism>
<dbReference type="InterPro" id="IPR029044">
    <property type="entry name" value="Nucleotide-diphossugar_trans"/>
</dbReference>
<dbReference type="PANTHER" id="PTHR43685:SF3">
    <property type="entry name" value="SLR2126 PROTEIN"/>
    <property type="match status" value="1"/>
</dbReference>
<dbReference type="InterPro" id="IPR050834">
    <property type="entry name" value="Glycosyltransf_2"/>
</dbReference>
<dbReference type="SUPFAM" id="SSF53448">
    <property type="entry name" value="Nucleotide-diphospho-sugar transferases"/>
    <property type="match status" value="1"/>
</dbReference>
<dbReference type="GO" id="GO:0016740">
    <property type="term" value="F:transferase activity"/>
    <property type="evidence" value="ECO:0007669"/>
    <property type="project" value="UniProtKB-KW"/>
</dbReference>
<dbReference type="Proteomes" id="UP000191418">
    <property type="component" value="Unassembled WGS sequence"/>
</dbReference>
<dbReference type="InterPro" id="IPR001173">
    <property type="entry name" value="Glyco_trans_2-like"/>
</dbReference>
<protein>
    <submittedName>
        <fullName evidence="4">Glycosyl transferase</fullName>
    </submittedName>
</protein>
<dbReference type="PANTHER" id="PTHR43685">
    <property type="entry name" value="GLYCOSYLTRANSFERASE"/>
    <property type="match status" value="1"/>
</dbReference>
<evidence type="ECO:0000259" key="3">
    <source>
        <dbReference type="Pfam" id="PF02709"/>
    </source>
</evidence>
<dbReference type="EMBL" id="MTSM01000027">
    <property type="protein sequence ID" value="OPX54371.1"/>
    <property type="molecule type" value="Genomic_DNA"/>
</dbReference>
<feature type="domain" description="Glycosyltransferase 2-like" evidence="2">
    <location>
        <begin position="6"/>
        <end position="115"/>
    </location>
</feature>
<keyword evidence="1 4" id="KW-0808">Transferase</keyword>
<dbReference type="Pfam" id="PF02709">
    <property type="entry name" value="Glyco_transf_7C"/>
    <property type="match status" value="1"/>
</dbReference>
<dbReference type="AlphaFoldDB" id="A0A1V4T1A1"/>
<evidence type="ECO:0000313" key="4">
    <source>
        <dbReference type="EMBL" id="OPX54371.1"/>
    </source>
</evidence>
<dbReference type="STRING" id="64969.SAMN02745127_02845"/>
<feature type="domain" description="Galactosyltransferase C-terminal" evidence="3">
    <location>
        <begin position="176"/>
        <end position="242"/>
    </location>
</feature>
<dbReference type="Pfam" id="PF00535">
    <property type="entry name" value="Glycos_transf_2"/>
    <property type="match status" value="1"/>
</dbReference>
<accession>A0A1V4T1A1</accession>